<accession>A0AAW2V1P4</accession>
<evidence type="ECO:0000313" key="1">
    <source>
        <dbReference type="EMBL" id="KAL0423655.1"/>
    </source>
</evidence>
<organism evidence="1">
    <name type="scientific">Sesamum radiatum</name>
    <name type="common">Black benniseed</name>
    <dbReference type="NCBI Taxonomy" id="300843"/>
    <lineage>
        <taxon>Eukaryota</taxon>
        <taxon>Viridiplantae</taxon>
        <taxon>Streptophyta</taxon>
        <taxon>Embryophyta</taxon>
        <taxon>Tracheophyta</taxon>
        <taxon>Spermatophyta</taxon>
        <taxon>Magnoliopsida</taxon>
        <taxon>eudicotyledons</taxon>
        <taxon>Gunneridae</taxon>
        <taxon>Pentapetalae</taxon>
        <taxon>asterids</taxon>
        <taxon>lamiids</taxon>
        <taxon>Lamiales</taxon>
        <taxon>Pedaliaceae</taxon>
        <taxon>Sesamum</taxon>
    </lineage>
</organism>
<dbReference type="AlphaFoldDB" id="A0AAW2V1P4"/>
<dbReference type="EMBL" id="JACGWJ010000004">
    <property type="protein sequence ID" value="KAL0423655.1"/>
    <property type="molecule type" value="Genomic_DNA"/>
</dbReference>
<proteinExistence type="predicted"/>
<sequence length="50" mass="5397">MLEEVVPFITLGKAGSGLDAEADQEMQEEEASEELIPSTLQVVHRVEGAI</sequence>
<reference evidence="1" key="1">
    <citation type="submission" date="2020-06" db="EMBL/GenBank/DDBJ databases">
        <authorList>
            <person name="Li T."/>
            <person name="Hu X."/>
            <person name="Zhang T."/>
            <person name="Song X."/>
            <person name="Zhang H."/>
            <person name="Dai N."/>
            <person name="Sheng W."/>
            <person name="Hou X."/>
            <person name="Wei L."/>
        </authorList>
    </citation>
    <scope>NUCLEOTIDE SEQUENCE</scope>
    <source>
        <strain evidence="1">G02</strain>
        <tissue evidence="1">Leaf</tissue>
    </source>
</reference>
<reference evidence="1" key="2">
    <citation type="journal article" date="2024" name="Plant">
        <title>Genomic evolution and insights into agronomic trait innovations of Sesamum species.</title>
        <authorList>
            <person name="Miao H."/>
            <person name="Wang L."/>
            <person name="Qu L."/>
            <person name="Liu H."/>
            <person name="Sun Y."/>
            <person name="Le M."/>
            <person name="Wang Q."/>
            <person name="Wei S."/>
            <person name="Zheng Y."/>
            <person name="Lin W."/>
            <person name="Duan Y."/>
            <person name="Cao H."/>
            <person name="Xiong S."/>
            <person name="Wang X."/>
            <person name="Wei L."/>
            <person name="Li C."/>
            <person name="Ma Q."/>
            <person name="Ju M."/>
            <person name="Zhao R."/>
            <person name="Li G."/>
            <person name="Mu C."/>
            <person name="Tian Q."/>
            <person name="Mei H."/>
            <person name="Zhang T."/>
            <person name="Gao T."/>
            <person name="Zhang H."/>
        </authorList>
    </citation>
    <scope>NUCLEOTIDE SEQUENCE</scope>
    <source>
        <strain evidence="1">G02</strain>
    </source>
</reference>
<gene>
    <name evidence="1" type="ORF">Sradi_0900300</name>
</gene>
<protein>
    <submittedName>
        <fullName evidence="1">Uncharacterized protein</fullName>
    </submittedName>
</protein>
<name>A0AAW2V1P4_SESRA</name>
<comment type="caution">
    <text evidence="1">The sequence shown here is derived from an EMBL/GenBank/DDBJ whole genome shotgun (WGS) entry which is preliminary data.</text>
</comment>